<dbReference type="GO" id="GO:0007018">
    <property type="term" value="P:microtubule-based movement"/>
    <property type="evidence" value="ECO:0007669"/>
    <property type="project" value="InterPro"/>
</dbReference>
<dbReference type="InterPro" id="IPR043160">
    <property type="entry name" value="Dynein_C_barrel"/>
</dbReference>
<dbReference type="PANTHER" id="PTHR22878:SF71">
    <property type="entry name" value="DYNEIN, AXONEMAL, HEAVY CHAIN 3"/>
    <property type="match status" value="1"/>
</dbReference>
<evidence type="ECO:0000259" key="2">
    <source>
        <dbReference type="Pfam" id="PF18198"/>
    </source>
</evidence>
<name>A0A0R3WMA1_HYDTA</name>
<dbReference type="STRING" id="6205.A0A0R3WMA1"/>
<protein>
    <submittedName>
        <fullName evidence="6">Dynein_C domain-containing protein</fullName>
    </submittedName>
</protein>
<feature type="domain" description="Dynein heavy chain C-terminal" evidence="3">
    <location>
        <begin position="102"/>
        <end position="454"/>
    </location>
</feature>
<evidence type="ECO:0000259" key="3">
    <source>
        <dbReference type="Pfam" id="PF18199"/>
    </source>
</evidence>
<dbReference type="Pfam" id="PF18199">
    <property type="entry name" value="Dynein_C"/>
    <property type="match status" value="1"/>
</dbReference>
<evidence type="ECO:0000256" key="1">
    <source>
        <dbReference type="SAM" id="MobiDB-lite"/>
    </source>
</evidence>
<dbReference type="Gene3D" id="1.10.8.720">
    <property type="entry name" value="Region D6 of dynein motor"/>
    <property type="match status" value="1"/>
</dbReference>
<organism evidence="6">
    <name type="scientific">Hydatigena taeniaeformis</name>
    <name type="common">Feline tapeworm</name>
    <name type="synonym">Taenia taeniaeformis</name>
    <dbReference type="NCBI Taxonomy" id="6205"/>
    <lineage>
        <taxon>Eukaryota</taxon>
        <taxon>Metazoa</taxon>
        <taxon>Spiralia</taxon>
        <taxon>Lophotrochozoa</taxon>
        <taxon>Platyhelminthes</taxon>
        <taxon>Cestoda</taxon>
        <taxon>Eucestoda</taxon>
        <taxon>Cyclophyllidea</taxon>
        <taxon>Taeniidae</taxon>
        <taxon>Hydatigera</taxon>
    </lineage>
</organism>
<dbReference type="InterPro" id="IPR041228">
    <property type="entry name" value="Dynein_C"/>
</dbReference>
<sequence>MFLNDYDDLPLDALKYLTGECNYGGRVTDGNDRRCLVSLLNIFYNHDLVTQDNYSLSPSGLYTVPPEGSYESYLEFIRSLPSRPSPEVYGLHENADITKDNQETTQLFDAILLTLPRESGGGEKSTEATVSDLAIDILNKLPPEDFDLQKVMKLYPVVYTESMNTVLRQELIRFNTLTAVVRSSLQGLLRAIEGLVVMSAELEEVYASMLVGKVPAVWAAKSYPSLKPLGSYVVDLLARLNFFNEWITFDSPPVFWISGFYFTQSFLTGVLQNFARKYTIPIDMVGFDFEMKRIYINSVLEPPATPSPTETTGSDEEATQEQAQPVDRLPITPSAAADGTLQRRNTFHGLTKPDNGAFITGLFMDGARWDSEAGVVAESKPKVLFDAMPVIWLVPKRLEKVVTEAKYSCPVYKTSVRRGVLSTTGHSTNFVLSILLPTEMPETHWINRGVAALCQLDD</sequence>
<dbReference type="Gene3D" id="3.10.490.20">
    <property type="match status" value="1"/>
</dbReference>
<accession>A0A0R3WMA1</accession>
<feature type="region of interest" description="Disordered" evidence="1">
    <location>
        <begin position="301"/>
        <end position="335"/>
    </location>
</feature>
<dbReference type="EMBL" id="UYWX01000574">
    <property type="protein sequence ID" value="VDM18616.1"/>
    <property type="molecule type" value="Genomic_DNA"/>
</dbReference>
<gene>
    <name evidence="4" type="ORF">TTAC_LOCUS1876</name>
</gene>
<dbReference type="AlphaFoldDB" id="A0A0R3WMA1"/>
<proteinExistence type="predicted"/>
<reference evidence="6" key="1">
    <citation type="submission" date="2017-02" db="UniProtKB">
        <authorList>
            <consortium name="WormBaseParasite"/>
        </authorList>
    </citation>
    <scope>IDENTIFICATION</scope>
</reference>
<reference evidence="4 5" key="2">
    <citation type="submission" date="2018-11" db="EMBL/GenBank/DDBJ databases">
        <authorList>
            <consortium name="Pathogen Informatics"/>
        </authorList>
    </citation>
    <scope>NUCLEOTIDE SEQUENCE [LARGE SCALE GENOMIC DNA]</scope>
</reference>
<feature type="domain" description="Dynein heavy chain AAA lid" evidence="2">
    <location>
        <begin position="1"/>
        <end position="95"/>
    </location>
</feature>
<evidence type="ECO:0000313" key="5">
    <source>
        <dbReference type="Proteomes" id="UP000274429"/>
    </source>
</evidence>
<dbReference type="InterPro" id="IPR041658">
    <property type="entry name" value="AAA_lid_11"/>
</dbReference>
<evidence type="ECO:0000313" key="4">
    <source>
        <dbReference type="EMBL" id="VDM18616.1"/>
    </source>
</evidence>
<dbReference type="InterPro" id="IPR042219">
    <property type="entry name" value="AAA_lid_11_sf"/>
</dbReference>
<dbReference type="FunFam" id="1.20.1270.280:FF:000001">
    <property type="entry name" value="dynein heavy chain 7, axonemal"/>
    <property type="match status" value="1"/>
</dbReference>
<dbReference type="Gene3D" id="1.20.1270.280">
    <property type="match status" value="1"/>
</dbReference>
<dbReference type="PANTHER" id="PTHR22878">
    <property type="entry name" value="DYNEIN HEAVY CHAIN 6, AXONEMAL-LIKE-RELATED"/>
    <property type="match status" value="1"/>
</dbReference>
<dbReference type="InterPro" id="IPR026983">
    <property type="entry name" value="DHC"/>
</dbReference>
<evidence type="ECO:0000313" key="6">
    <source>
        <dbReference type="WBParaSite" id="TTAC_0000188901-mRNA-1"/>
    </source>
</evidence>
<dbReference type="GO" id="GO:0045505">
    <property type="term" value="F:dynein intermediate chain binding"/>
    <property type="evidence" value="ECO:0007669"/>
    <property type="project" value="InterPro"/>
</dbReference>
<dbReference type="FunFam" id="3.10.490.20:FF:000001">
    <property type="entry name" value="dynein heavy chain 7, axonemal"/>
    <property type="match status" value="1"/>
</dbReference>
<dbReference type="Proteomes" id="UP000274429">
    <property type="component" value="Unassembled WGS sequence"/>
</dbReference>
<dbReference type="WBParaSite" id="TTAC_0000188901-mRNA-1">
    <property type="protein sequence ID" value="TTAC_0000188901-mRNA-1"/>
    <property type="gene ID" value="TTAC_0000188901"/>
</dbReference>
<dbReference type="GO" id="GO:0051959">
    <property type="term" value="F:dynein light intermediate chain binding"/>
    <property type="evidence" value="ECO:0007669"/>
    <property type="project" value="InterPro"/>
</dbReference>
<dbReference type="OrthoDB" id="10251809at2759"/>
<keyword evidence="5" id="KW-1185">Reference proteome</keyword>
<dbReference type="Pfam" id="PF18198">
    <property type="entry name" value="AAA_lid_11"/>
    <property type="match status" value="1"/>
</dbReference>
<dbReference type="GO" id="GO:0030286">
    <property type="term" value="C:dynein complex"/>
    <property type="evidence" value="ECO:0007669"/>
    <property type="project" value="InterPro"/>
</dbReference>